<protein>
    <submittedName>
        <fullName evidence="1">Uncharacterized protein</fullName>
    </submittedName>
</protein>
<sequence length="111" mass="12738">MAPESAVIASDARRERMRELRDKVVVHVRSGETREAIKWHMKILDLIAEEEMLGPLGEHYEILARLFGAVGDKENAVKWVEMAIEDLELYGGVEEYDQIPELEAFLRGSRK</sequence>
<reference evidence="1" key="1">
    <citation type="submission" date="2018-03" db="EMBL/GenBank/DDBJ databases">
        <authorList>
            <person name="Guldener U."/>
        </authorList>
    </citation>
    <scope>NUCLEOTIDE SEQUENCE</scope>
</reference>
<gene>
    <name evidence="1" type="ORF">DNG_06693</name>
</gene>
<evidence type="ECO:0000313" key="2">
    <source>
        <dbReference type="Proteomes" id="UP001187682"/>
    </source>
</evidence>
<organism evidence="1 2">
    <name type="scientific">Cephalotrichum gorgonifer</name>
    <dbReference type="NCBI Taxonomy" id="2041049"/>
    <lineage>
        <taxon>Eukaryota</taxon>
        <taxon>Fungi</taxon>
        <taxon>Dikarya</taxon>
        <taxon>Ascomycota</taxon>
        <taxon>Pezizomycotina</taxon>
        <taxon>Sordariomycetes</taxon>
        <taxon>Hypocreomycetidae</taxon>
        <taxon>Microascales</taxon>
        <taxon>Microascaceae</taxon>
        <taxon>Cephalotrichum</taxon>
    </lineage>
</organism>
<dbReference type="AlphaFoldDB" id="A0AAE8N0D1"/>
<evidence type="ECO:0000313" key="1">
    <source>
        <dbReference type="EMBL" id="SPO04010.1"/>
    </source>
</evidence>
<dbReference type="Proteomes" id="UP001187682">
    <property type="component" value="Unassembled WGS sequence"/>
</dbReference>
<name>A0AAE8N0D1_9PEZI</name>
<accession>A0AAE8N0D1</accession>
<proteinExistence type="predicted"/>
<comment type="caution">
    <text evidence="1">The sequence shown here is derived from an EMBL/GenBank/DDBJ whole genome shotgun (WGS) entry which is preliminary data.</text>
</comment>
<dbReference type="EMBL" id="ONZQ02000009">
    <property type="protein sequence ID" value="SPO04010.1"/>
    <property type="molecule type" value="Genomic_DNA"/>
</dbReference>
<keyword evidence="2" id="KW-1185">Reference proteome</keyword>